<dbReference type="PRINTS" id="PR00111">
    <property type="entry name" value="ABHYDROLASE"/>
</dbReference>
<dbReference type="Pfam" id="PF12697">
    <property type="entry name" value="Abhydrolase_6"/>
    <property type="match status" value="1"/>
</dbReference>
<dbReference type="EMBL" id="APKE01000019">
    <property type="protein sequence ID" value="KAF0676049.1"/>
    <property type="molecule type" value="Genomic_DNA"/>
</dbReference>
<dbReference type="OrthoDB" id="8680283at2"/>
<dbReference type="GO" id="GO:0070205">
    <property type="term" value="F:2-succinyl-6-hydroxy-2,4-cyclohexadiene-1-carboxylate synthase activity"/>
    <property type="evidence" value="ECO:0007669"/>
    <property type="project" value="UniProtKB-EC"/>
</dbReference>
<evidence type="ECO:0000259" key="2">
    <source>
        <dbReference type="Pfam" id="PF12697"/>
    </source>
</evidence>
<dbReference type="InterPro" id="IPR029058">
    <property type="entry name" value="AB_hydrolase_fold"/>
</dbReference>
<feature type="domain" description="AB hydrolase-1" evidence="2">
    <location>
        <begin position="19"/>
        <end position="256"/>
    </location>
</feature>
<keyword evidence="4" id="KW-1185">Reference proteome</keyword>
<dbReference type="EC" id="4.2.99.20" evidence="3"/>
<evidence type="ECO:0000313" key="4">
    <source>
        <dbReference type="Proteomes" id="UP000698242"/>
    </source>
</evidence>
<evidence type="ECO:0000256" key="1">
    <source>
        <dbReference type="ARBA" id="ARBA00008645"/>
    </source>
</evidence>
<name>A0A921TF28_9RHOB</name>
<proteinExistence type="inferred from homology"/>
<dbReference type="Proteomes" id="UP000698242">
    <property type="component" value="Unassembled WGS sequence"/>
</dbReference>
<dbReference type="Gene3D" id="3.40.50.1820">
    <property type="entry name" value="alpha/beta hydrolase"/>
    <property type="match status" value="1"/>
</dbReference>
<evidence type="ECO:0000313" key="3">
    <source>
        <dbReference type="EMBL" id="KAF0676049.1"/>
    </source>
</evidence>
<dbReference type="SUPFAM" id="SSF53474">
    <property type="entry name" value="alpha/beta-Hydrolases"/>
    <property type="match status" value="1"/>
</dbReference>
<protein>
    <submittedName>
        <fullName evidence="3">2-succinyl-6-hydroxy-2 4-cyclohexadiene-1-carboxylate synthase</fullName>
        <ecNumber evidence="3">4.2.99.20</ecNumber>
    </submittedName>
</protein>
<dbReference type="InterPro" id="IPR000073">
    <property type="entry name" value="AB_hydrolase_1"/>
</dbReference>
<keyword evidence="3" id="KW-0456">Lyase</keyword>
<accession>A0A921TF28</accession>
<dbReference type="PANTHER" id="PTHR43039">
    <property type="entry name" value="ESTERASE-RELATED"/>
    <property type="match status" value="1"/>
</dbReference>
<comment type="caution">
    <text evidence="3">The sequence shown here is derived from an EMBL/GenBank/DDBJ whole genome shotgun (WGS) entry which is preliminary data.</text>
</comment>
<gene>
    <name evidence="3" type="ORF">PMES_01613</name>
</gene>
<dbReference type="AlphaFoldDB" id="A0A921TF28"/>
<sequence length="266" mass="29377">MSVITRNNVSEFGHGPAIMLAHGFGCDKTMWQHILPDLARDHRVVSYDLTGFGASDLDAYDFERHGSLDGHVRDLIEIMDTLHIDQATLVGHSISASMVMLAAERLGPRASGVVMVSPSPRFIDDPATGYEGGFSMEDIDGLLVFMEENHLGWSMQMAPTIAGQSPEAPEAVKLTQSFCQTDPRIARHFGRLTFHSDQREALSRSTCPSLILHCLHDTLVPQSVADWMQRNVPQSEVAFLDVSGHCPHMTAPDKTINAIRGFLDRR</sequence>
<comment type="similarity">
    <text evidence="1">Belongs to the AB hydrolase superfamily.</text>
</comment>
<dbReference type="RefSeq" id="WP_159965166.1">
    <property type="nucleotide sequence ID" value="NZ_APKE01000019.1"/>
</dbReference>
<reference evidence="3" key="1">
    <citation type="submission" date="2013-03" db="EMBL/GenBank/DDBJ databases">
        <title>Genome Sequence of the Profundibacterium mesophilum strain KAUST100406-0324T from Red Sea, a novel genus in the family Rhodobacteraceae.</title>
        <authorList>
            <person name="Essack M."/>
            <person name="Alam I."/>
            <person name="Lafi F."/>
            <person name="Alawi W."/>
            <person name="Kamanu F."/>
            <person name="Al-Suwailem A."/>
            <person name="Lee O.O."/>
            <person name="Xu Y."/>
            <person name="Bajic V."/>
            <person name="Qian P.-Y."/>
            <person name="Archer J."/>
        </authorList>
    </citation>
    <scope>NUCLEOTIDE SEQUENCE</scope>
    <source>
        <strain evidence="3">KAUST100406-0324</strain>
    </source>
</reference>
<organism evidence="3 4">
    <name type="scientific">Profundibacterium mesophilum KAUST100406-0324</name>
    <dbReference type="NCBI Taxonomy" id="1037889"/>
    <lineage>
        <taxon>Bacteria</taxon>
        <taxon>Pseudomonadati</taxon>
        <taxon>Pseudomonadota</taxon>
        <taxon>Alphaproteobacteria</taxon>
        <taxon>Rhodobacterales</taxon>
        <taxon>Roseobacteraceae</taxon>
        <taxon>Profundibacterium</taxon>
    </lineage>
</organism>